<dbReference type="EMBL" id="JASPKZ010000038">
    <property type="protein sequence ID" value="KAJ9600988.1"/>
    <property type="molecule type" value="Genomic_DNA"/>
</dbReference>
<protein>
    <submittedName>
        <fullName evidence="1">Uncharacterized protein</fullName>
    </submittedName>
</protein>
<proteinExistence type="predicted"/>
<dbReference type="AlphaFoldDB" id="A0AAD8ESB9"/>
<dbReference type="Proteomes" id="UP001233999">
    <property type="component" value="Unassembled WGS sequence"/>
</dbReference>
<reference evidence="1" key="2">
    <citation type="submission" date="2023-05" db="EMBL/GenBank/DDBJ databases">
        <authorList>
            <person name="Fouks B."/>
        </authorList>
    </citation>
    <scope>NUCLEOTIDE SEQUENCE</scope>
    <source>
        <strain evidence="1">Stay&amp;Tobe</strain>
        <tissue evidence="1">Testes</tissue>
    </source>
</reference>
<feature type="non-terminal residue" evidence="1">
    <location>
        <position position="80"/>
    </location>
</feature>
<reference evidence="1" key="1">
    <citation type="journal article" date="2023" name="IScience">
        <title>Live-bearing cockroach genome reveals convergent evolutionary mechanisms linked to viviparity in insects and beyond.</title>
        <authorList>
            <person name="Fouks B."/>
            <person name="Harrison M.C."/>
            <person name="Mikhailova A.A."/>
            <person name="Marchal E."/>
            <person name="English S."/>
            <person name="Carruthers M."/>
            <person name="Jennings E.C."/>
            <person name="Chiamaka E.L."/>
            <person name="Frigard R.A."/>
            <person name="Pippel M."/>
            <person name="Attardo G.M."/>
            <person name="Benoit J.B."/>
            <person name="Bornberg-Bauer E."/>
            <person name="Tobe S.S."/>
        </authorList>
    </citation>
    <scope>NUCLEOTIDE SEQUENCE</scope>
    <source>
        <strain evidence="1">Stay&amp;Tobe</strain>
    </source>
</reference>
<comment type="caution">
    <text evidence="1">The sequence shown here is derived from an EMBL/GenBank/DDBJ whole genome shotgun (WGS) entry which is preliminary data.</text>
</comment>
<feature type="non-terminal residue" evidence="1">
    <location>
        <position position="1"/>
    </location>
</feature>
<keyword evidence="2" id="KW-1185">Reference proteome</keyword>
<gene>
    <name evidence="1" type="ORF">L9F63_000826</name>
</gene>
<organism evidence="1 2">
    <name type="scientific">Diploptera punctata</name>
    <name type="common">Pacific beetle cockroach</name>
    <dbReference type="NCBI Taxonomy" id="6984"/>
    <lineage>
        <taxon>Eukaryota</taxon>
        <taxon>Metazoa</taxon>
        <taxon>Ecdysozoa</taxon>
        <taxon>Arthropoda</taxon>
        <taxon>Hexapoda</taxon>
        <taxon>Insecta</taxon>
        <taxon>Pterygota</taxon>
        <taxon>Neoptera</taxon>
        <taxon>Polyneoptera</taxon>
        <taxon>Dictyoptera</taxon>
        <taxon>Blattodea</taxon>
        <taxon>Blaberoidea</taxon>
        <taxon>Blaberidae</taxon>
        <taxon>Diplopterinae</taxon>
        <taxon>Diploptera</taxon>
    </lineage>
</organism>
<evidence type="ECO:0000313" key="1">
    <source>
        <dbReference type="EMBL" id="KAJ9600988.1"/>
    </source>
</evidence>
<evidence type="ECO:0000313" key="2">
    <source>
        <dbReference type="Proteomes" id="UP001233999"/>
    </source>
</evidence>
<sequence length="80" mass="9230">NRPVLTILKILKITSFDMEVNPWSHIIDSLHKLKFFISTGIKLLSYIRQVDMATDSSFCRPVQDTISMMQMVGELDLTQE</sequence>
<name>A0AAD8ESB9_DIPPU</name>
<accession>A0AAD8ESB9</accession>